<keyword evidence="1" id="KW-0472">Membrane</keyword>
<dbReference type="EMBL" id="JAQHRD010000008">
    <property type="protein sequence ID" value="KAJ6438717.1"/>
    <property type="molecule type" value="Genomic_DNA"/>
</dbReference>
<evidence type="ECO:0000313" key="3">
    <source>
        <dbReference type="Proteomes" id="UP001163105"/>
    </source>
</evidence>
<organism evidence="2 3">
    <name type="scientific">Purpureocillium lavendulum</name>
    <dbReference type="NCBI Taxonomy" id="1247861"/>
    <lineage>
        <taxon>Eukaryota</taxon>
        <taxon>Fungi</taxon>
        <taxon>Dikarya</taxon>
        <taxon>Ascomycota</taxon>
        <taxon>Pezizomycotina</taxon>
        <taxon>Sordariomycetes</taxon>
        <taxon>Hypocreomycetidae</taxon>
        <taxon>Hypocreales</taxon>
        <taxon>Ophiocordycipitaceae</taxon>
        <taxon>Purpureocillium</taxon>
    </lineage>
</organism>
<gene>
    <name evidence="2" type="ORF">O9K51_09312</name>
</gene>
<keyword evidence="1" id="KW-1133">Transmembrane helix</keyword>
<proteinExistence type="predicted"/>
<evidence type="ECO:0000313" key="2">
    <source>
        <dbReference type="EMBL" id="KAJ6438717.1"/>
    </source>
</evidence>
<dbReference type="AlphaFoldDB" id="A0AB34FI66"/>
<evidence type="ECO:0000256" key="1">
    <source>
        <dbReference type="SAM" id="Phobius"/>
    </source>
</evidence>
<sequence length="530" mass="57512">MGPAAEHGSASTSTLSVGAVAGIAVGCLLAGLAVGLVAACLLLKRRYKRPAVAEGPVSHAEVKPYEDSGAASDIQLGQFLLEATPDRDIAREIQSLGELIRQHVESNYHAEPVAADKGGLERSLARLGFSDETETGPTRQLLVALCLDPKTRYAGLQHVILRVIFANIGVDPLGGHSLLPPPVAAFLQAIPSPEAHQANELPGEWPLIPPESEEANRGTTAVLLAISKWRVLSAFLLHPTRSMRTALPIERRALLPQAHALAGHLDVFLNNFVATDSGAWQAQVSHLEAVIMECAGLGYVLLSHPTMPVANYVVAIMGAIASLRGAVAQGNWTTDEALRARVDGRLVGNQCHPGGTWSLGEALIPPCIAEQIVSRTCEDLAHGDFEVLRACLNSNGSSYEQDVYGCLACKKIHHHHSPREDAIWRAAWDQGFEEYKAANPVTKGVWDYVSTKVDFSRYPTDPKGIAEKPFFATEEYYRPSVKQNVGNRFSYRRLDRRDKEAYVDGGLEVHYFYKDGRLVSISTTREGITA</sequence>
<feature type="transmembrane region" description="Helical" evidence="1">
    <location>
        <begin position="20"/>
        <end position="43"/>
    </location>
</feature>
<comment type="caution">
    <text evidence="2">The sequence shown here is derived from an EMBL/GenBank/DDBJ whole genome shotgun (WGS) entry which is preliminary data.</text>
</comment>
<accession>A0AB34FI66</accession>
<protein>
    <submittedName>
        <fullName evidence="2">G2/mitotic-specific cyclin cdc13</fullName>
    </submittedName>
</protein>
<reference evidence="2" key="1">
    <citation type="submission" date="2023-01" db="EMBL/GenBank/DDBJ databases">
        <title>The growth and conidiation of Purpureocillium lavendulum are regulated by nitrogen source and histone H3K14 acetylation.</title>
        <authorList>
            <person name="Tang P."/>
            <person name="Han J."/>
            <person name="Zhang C."/>
            <person name="Tang P."/>
            <person name="Qi F."/>
            <person name="Zhang K."/>
            <person name="Liang L."/>
        </authorList>
    </citation>
    <scope>NUCLEOTIDE SEQUENCE</scope>
    <source>
        <strain evidence="2">YMF1.00683</strain>
    </source>
</reference>
<dbReference type="Proteomes" id="UP001163105">
    <property type="component" value="Unassembled WGS sequence"/>
</dbReference>
<keyword evidence="1" id="KW-0812">Transmembrane</keyword>
<keyword evidence="3" id="KW-1185">Reference proteome</keyword>
<name>A0AB34FI66_9HYPO</name>